<dbReference type="AlphaFoldDB" id="A0A1V9ZJW0"/>
<reference evidence="1 2" key="1">
    <citation type="journal article" date="2014" name="Genome Biol. Evol.">
        <title>The secreted proteins of Achlya hypogyna and Thraustotheca clavata identify the ancestral oomycete secretome and reveal gene acquisitions by horizontal gene transfer.</title>
        <authorList>
            <person name="Misner I."/>
            <person name="Blouin N."/>
            <person name="Leonard G."/>
            <person name="Richards T.A."/>
            <person name="Lane C.E."/>
        </authorList>
    </citation>
    <scope>NUCLEOTIDE SEQUENCE [LARGE SCALE GENOMIC DNA]</scope>
    <source>
        <strain evidence="1 2">ATCC 48635</strain>
    </source>
</reference>
<proteinExistence type="predicted"/>
<organism evidence="1 2">
    <name type="scientific">Achlya hypogyna</name>
    <name type="common">Oomycete</name>
    <name type="synonym">Protoachlya hypogyna</name>
    <dbReference type="NCBI Taxonomy" id="1202772"/>
    <lineage>
        <taxon>Eukaryota</taxon>
        <taxon>Sar</taxon>
        <taxon>Stramenopiles</taxon>
        <taxon>Oomycota</taxon>
        <taxon>Saprolegniomycetes</taxon>
        <taxon>Saprolegniales</taxon>
        <taxon>Achlyaceae</taxon>
        <taxon>Achlya</taxon>
    </lineage>
</organism>
<keyword evidence="2" id="KW-1185">Reference proteome</keyword>
<dbReference type="Proteomes" id="UP000243579">
    <property type="component" value="Unassembled WGS sequence"/>
</dbReference>
<dbReference type="EMBL" id="JNBR01000090">
    <property type="protein sequence ID" value="OQR98090.1"/>
    <property type="molecule type" value="Genomic_DNA"/>
</dbReference>
<comment type="caution">
    <text evidence="1">The sequence shown here is derived from an EMBL/GenBank/DDBJ whole genome shotgun (WGS) entry which is preliminary data.</text>
</comment>
<evidence type="ECO:0008006" key="3">
    <source>
        <dbReference type="Google" id="ProtNLM"/>
    </source>
</evidence>
<sequence length="724" mass="83260">MYALSRDIDDIAALRQALRRDEDDEVALRRAQSRLSQQRYRLQKRRALELREKEVQELRCQVARFQGQLDIMRATVRVHESELQVANEYFRVFRHSFQKSLPSYSRYQCDFLRSVMQPDVQFMGQVGIDKIFEQWRLYHSLFQSFTMTCPSLDIINLDEGAVVRAPATMHLRISRTTIEALYPHILHDERIVQKLVGQVLHLPILIHFHYDARSRIRELETSANMTSSLADLLESLDDTLFVLNGAHWNANAEIVIMFTTGLTEYERAEAKKALRRKQVRVNQQRYRMRLMHANTVRTRDVAALGREIARYQGQLDVLRNAVCFYDAEAKTAVEYFELFRHGYCLNSPALRQTQEAFVGSSMSSNLFFLGENNVEKLWEQWRLSHVLFPTYAIDRPQIEHVSVEDTTIVRVATTLHLGISRKTLEALFPQVLANEHLVAQMIGRVLHLPVVIHLHYDAWRRIVRIETTASVAVGLANLLATSEDTLAALEGGRLTANAGLDVKPRQLIRSPLDKLETDVEALRHHIARCEGQLEVLRASVPLHEPQVAVAAEFFRIFRYGYQMHQPSYRHQQDSFLCSVMQPDLAFMGERGIAKLFAQWQLYYELFASFDMELPEFQVLVGDSNVVVRAPAVLQLRISRATIEALYPHVLQNEFLVQRMVGQVLEMSVLMHFHFDDNNMVVQLDTVADIVAGLHRVVGSLQDTLSVLTGARIKNTAEIDTLCKS</sequence>
<name>A0A1V9ZJW0_ACHHY</name>
<accession>A0A1V9ZJW0</accession>
<dbReference type="OrthoDB" id="96557at2759"/>
<evidence type="ECO:0000313" key="1">
    <source>
        <dbReference type="EMBL" id="OQR98090.1"/>
    </source>
</evidence>
<gene>
    <name evidence="1" type="ORF">ACHHYP_09153</name>
</gene>
<dbReference type="CDD" id="cd14686">
    <property type="entry name" value="bZIP"/>
    <property type="match status" value="1"/>
</dbReference>
<protein>
    <recommendedName>
        <fullName evidence="3">Bzip transcription factor</fullName>
    </recommendedName>
</protein>
<evidence type="ECO:0000313" key="2">
    <source>
        <dbReference type="Proteomes" id="UP000243579"/>
    </source>
</evidence>